<evidence type="ECO:0000256" key="1">
    <source>
        <dbReference type="SAM" id="MobiDB-lite"/>
    </source>
</evidence>
<organism evidence="2 3">
    <name type="scientific">Asbolus verrucosus</name>
    <name type="common">Desert ironclad beetle</name>
    <dbReference type="NCBI Taxonomy" id="1661398"/>
    <lineage>
        <taxon>Eukaryota</taxon>
        <taxon>Metazoa</taxon>
        <taxon>Ecdysozoa</taxon>
        <taxon>Arthropoda</taxon>
        <taxon>Hexapoda</taxon>
        <taxon>Insecta</taxon>
        <taxon>Pterygota</taxon>
        <taxon>Neoptera</taxon>
        <taxon>Endopterygota</taxon>
        <taxon>Coleoptera</taxon>
        <taxon>Polyphaga</taxon>
        <taxon>Cucujiformia</taxon>
        <taxon>Tenebrionidae</taxon>
        <taxon>Pimeliinae</taxon>
        <taxon>Asbolus</taxon>
    </lineage>
</organism>
<dbReference type="InterPro" id="IPR036322">
    <property type="entry name" value="WD40_repeat_dom_sf"/>
</dbReference>
<dbReference type="SMART" id="SM00320">
    <property type="entry name" value="WD40"/>
    <property type="match status" value="3"/>
</dbReference>
<accession>A0A482VX42</accession>
<dbReference type="Gene3D" id="2.130.10.10">
    <property type="entry name" value="YVTN repeat-like/Quinoprotein amine dehydrogenase"/>
    <property type="match status" value="2"/>
</dbReference>
<gene>
    <name evidence="2" type="ORF">BDFB_011602</name>
</gene>
<reference evidence="2 3" key="1">
    <citation type="submission" date="2017-03" db="EMBL/GenBank/DDBJ databases">
        <title>Genome of the blue death feigning beetle - Asbolus verrucosus.</title>
        <authorList>
            <person name="Rider S.D."/>
        </authorList>
    </citation>
    <scope>NUCLEOTIDE SEQUENCE [LARGE SCALE GENOMIC DNA]</scope>
    <source>
        <strain evidence="2">Butters</strain>
        <tissue evidence="2">Head and leg muscle</tissue>
    </source>
</reference>
<dbReference type="EMBL" id="QDEB01058590">
    <property type="protein sequence ID" value="RZC36817.1"/>
    <property type="molecule type" value="Genomic_DNA"/>
</dbReference>
<evidence type="ECO:0000313" key="3">
    <source>
        <dbReference type="Proteomes" id="UP000292052"/>
    </source>
</evidence>
<dbReference type="GO" id="GO:0005730">
    <property type="term" value="C:nucleolus"/>
    <property type="evidence" value="ECO:0007669"/>
    <property type="project" value="InterPro"/>
</dbReference>
<dbReference type="PANTHER" id="PTHR16038">
    <property type="entry name" value="NOP SEVEN ASSOCIATED PROTEIN 1"/>
    <property type="match status" value="1"/>
</dbReference>
<dbReference type="InterPro" id="IPR001680">
    <property type="entry name" value="WD40_rpt"/>
</dbReference>
<dbReference type="OrthoDB" id="18388at2759"/>
<protein>
    <submittedName>
        <fullName evidence="2">WD repeat-containing protein 74</fullName>
    </submittedName>
</protein>
<evidence type="ECO:0000313" key="2">
    <source>
        <dbReference type="EMBL" id="RZC36817.1"/>
    </source>
</evidence>
<name>A0A482VX42_ASBVE</name>
<dbReference type="AlphaFoldDB" id="A0A482VX42"/>
<dbReference type="InterPro" id="IPR015943">
    <property type="entry name" value="WD40/YVTN_repeat-like_dom_sf"/>
</dbReference>
<feature type="compositionally biased region" description="Basic residues" evidence="1">
    <location>
        <begin position="358"/>
        <end position="367"/>
    </location>
</feature>
<dbReference type="SUPFAM" id="SSF50978">
    <property type="entry name" value="WD40 repeat-like"/>
    <property type="match status" value="1"/>
</dbReference>
<dbReference type="PANTHER" id="PTHR16038:SF4">
    <property type="entry name" value="WD REPEAT-CONTAINING PROTEIN 74"/>
    <property type="match status" value="1"/>
</dbReference>
<dbReference type="InterPro" id="IPR037379">
    <property type="entry name" value="WDR74/Nsa1"/>
</dbReference>
<comment type="caution">
    <text evidence="2">The sequence shown here is derived from an EMBL/GenBank/DDBJ whole genome shotgun (WGS) entry which is preliminary data.</text>
</comment>
<dbReference type="Proteomes" id="UP000292052">
    <property type="component" value="Unassembled WGS sequence"/>
</dbReference>
<proteinExistence type="predicted"/>
<keyword evidence="3" id="KW-1185">Reference proteome</keyword>
<feature type="region of interest" description="Disordered" evidence="1">
    <location>
        <begin position="339"/>
        <end position="367"/>
    </location>
</feature>
<feature type="compositionally biased region" description="Basic and acidic residues" evidence="1">
    <location>
        <begin position="340"/>
        <end position="357"/>
    </location>
</feature>
<sequence length="367" mass="41426">MDISNKYCFYVGTARGALQCMCTPDEKVSYSIPEQQSEITALEWGRSEDEIIIGYKNEQVDLYNAVANKYTKTISKLEGEGPIVGVAPINKSIIIAKQEGIITIWNRKKSDYFSINLEENGTLDALLCNKNRENVVGTGGECNDFKLWHVETKQCIFKAKSLGHDELNLPIPTSVRGIASVPENEKLNACATKEGHVLLYDERAQRRPVVKFFEKKASYTCIASAFRERQCLVGTTKGYMQLLDLRAPGKCLKTFTTFTGSITSIVCDPVEPLVATTSLDRFLRVHNLENKDLVYKAFLKQNLTRILMKPLVKEEPETEETAPQPVDEEYEELFDNMETVSDKQVSKQKRKSESEKAVKKKKKIKAA</sequence>
<dbReference type="STRING" id="1661398.A0A482VX42"/>
<dbReference type="GO" id="GO:0030687">
    <property type="term" value="C:preribosome, large subunit precursor"/>
    <property type="evidence" value="ECO:0007669"/>
    <property type="project" value="TreeGrafter"/>
</dbReference>
<dbReference type="GO" id="GO:0042273">
    <property type="term" value="P:ribosomal large subunit biogenesis"/>
    <property type="evidence" value="ECO:0007669"/>
    <property type="project" value="InterPro"/>
</dbReference>